<dbReference type="InterPro" id="IPR022383">
    <property type="entry name" value="Lactate/malate_DH_C"/>
</dbReference>
<dbReference type="AlphaFoldDB" id="A0A9Q9BRY7"/>
<name>A0A9Q9BRY7_9RICK</name>
<dbReference type="InterPro" id="IPR011275">
    <property type="entry name" value="Malate_DH_type3"/>
</dbReference>
<dbReference type="FunFam" id="3.40.50.720:FF:000018">
    <property type="entry name" value="Malate dehydrogenase"/>
    <property type="match status" value="1"/>
</dbReference>
<dbReference type="GO" id="GO:0030060">
    <property type="term" value="F:L-malate dehydrogenase (NAD+) activity"/>
    <property type="evidence" value="ECO:0007669"/>
    <property type="project" value="UniProtKB-UniRule"/>
</dbReference>
<dbReference type="Pfam" id="PF02866">
    <property type="entry name" value="Ldh_1_C"/>
    <property type="match status" value="1"/>
</dbReference>
<feature type="binding site" evidence="4">
    <location>
        <position position="122"/>
    </location>
    <ligand>
        <name>substrate</name>
    </ligand>
</feature>
<dbReference type="EMBL" id="CP089285">
    <property type="protein sequence ID" value="UTO56309.1"/>
    <property type="molecule type" value="Genomic_DNA"/>
</dbReference>
<dbReference type="EMBL" id="CP089286">
    <property type="protein sequence ID" value="UTO55390.1"/>
    <property type="molecule type" value="Genomic_DNA"/>
</dbReference>
<feature type="domain" description="Lactate/malate dehydrogenase N-terminal" evidence="5">
    <location>
        <begin position="6"/>
        <end position="143"/>
    </location>
</feature>
<feature type="binding site" evidence="4">
    <location>
        <position position="153"/>
    </location>
    <ligand>
        <name>substrate</name>
    </ligand>
</feature>
<feature type="binding site" evidence="4">
    <location>
        <position position="97"/>
    </location>
    <ligand>
        <name>NAD(+)</name>
        <dbReference type="ChEBI" id="CHEBI:57540"/>
    </ligand>
</feature>
<evidence type="ECO:0000256" key="2">
    <source>
        <dbReference type="ARBA" id="ARBA00023002"/>
    </source>
</evidence>
<dbReference type="RefSeq" id="WP_218213906.1">
    <property type="nucleotide sequence ID" value="NZ_CP060793.1"/>
</dbReference>
<accession>A0A9Q9BRY7</accession>
<evidence type="ECO:0000313" key="8">
    <source>
        <dbReference type="EMBL" id="UTO56309.1"/>
    </source>
</evidence>
<keyword evidence="2 4" id="KW-0560">Oxidoreductase</keyword>
<feature type="binding site" evidence="4">
    <location>
        <begin position="120"/>
        <end position="122"/>
    </location>
    <ligand>
        <name>NAD(+)</name>
        <dbReference type="ChEBI" id="CHEBI:57540"/>
    </ligand>
</feature>
<feature type="domain" description="Lactate/malate dehydrogenase C-terminal" evidence="6">
    <location>
        <begin position="149"/>
        <end position="310"/>
    </location>
</feature>
<keyword evidence="10" id="KW-1185">Reference proteome</keyword>
<protein>
    <recommendedName>
        <fullName evidence="4">Malate dehydrogenase</fullName>
        <ecNumber evidence="4">1.1.1.37</ecNumber>
    </recommendedName>
</protein>
<sequence length="314" mass="34589">MMHQKKISLIGSGNIGGTIAYLINQKKLGNIVMLDINEGLSKGKSLDISESSAINECYVNILGTSDYQDIKDSDAIIVTAGITRKPGMSRDDLLNTNAEIIENIAKNIQKYSPNAFVIIITNPLDAMVWHLYKKSNLPSNMISGMAGVLDSARFSYFIAQHLNISVENISSLVLGGHGDLMLPLIRYTTVGGIPITDLIKLNMITQSDIDNIIQRTRKGGEEIVKLLQNGSAYYAPATSAIYMLESFLYDQKRILPCAAYLNGEYGVYDLFAGVPVIIGKNGIEKIIELDLLQNEKEIFNNSIKLIKDLIQLLN</sequence>
<dbReference type="PIRSF" id="PIRSF000102">
    <property type="entry name" value="Lac_mal_DH"/>
    <property type="match status" value="1"/>
</dbReference>
<gene>
    <name evidence="4 7" type="primary">mdh</name>
    <name evidence="8" type="ORF">LUA81_04370</name>
    <name evidence="7" type="ORF">LUA82_04420</name>
</gene>
<dbReference type="EC" id="1.1.1.37" evidence="4"/>
<evidence type="ECO:0000259" key="6">
    <source>
        <dbReference type="Pfam" id="PF02866"/>
    </source>
</evidence>
<dbReference type="NCBIfam" id="NF004863">
    <property type="entry name" value="PRK06223.1"/>
    <property type="match status" value="1"/>
</dbReference>
<dbReference type="InterPro" id="IPR001236">
    <property type="entry name" value="Lactate/malate_DH_N"/>
</dbReference>
<comment type="function">
    <text evidence="4">Catalyzes the reversible oxidation of malate to oxaloacetate.</text>
</comment>
<dbReference type="GO" id="GO:0006089">
    <property type="term" value="P:lactate metabolic process"/>
    <property type="evidence" value="ECO:0007669"/>
    <property type="project" value="TreeGrafter"/>
</dbReference>
<reference evidence="7" key="1">
    <citation type="journal article" date="2022" name="Microorganisms">
        <title>Assembly and Comparison of Ca. Neoehrlichia mikurensis Genomes.</title>
        <authorList>
            <person name="Azagi T."/>
            <person name="Dirks R.P."/>
            <person name="Yebra-Pimentel E.S."/>
            <person name="Schaap P.J."/>
            <person name="Koehorst J.J."/>
            <person name="Esser H.J."/>
            <person name="Sprong H."/>
        </authorList>
    </citation>
    <scope>NUCLEOTIDE SEQUENCE</scope>
    <source>
        <strain evidence="8">18-2804</strain>
        <strain evidence="7">18-2837</strain>
    </source>
</reference>
<dbReference type="PANTHER" id="PTHR43128">
    <property type="entry name" value="L-2-HYDROXYCARBOXYLATE DEHYDROGENASE (NAD(P)(+))"/>
    <property type="match status" value="1"/>
</dbReference>
<organism evidence="7 9">
    <name type="scientific">Neoehrlichia mikurensis</name>
    <dbReference type="NCBI Taxonomy" id="89586"/>
    <lineage>
        <taxon>Bacteria</taxon>
        <taxon>Pseudomonadati</taxon>
        <taxon>Pseudomonadota</taxon>
        <taxon>Alphaproteobacteria</taxon>
        <taxon>Rickettsiales</taxon>
        <taxon>Anaplasmataceae</taxon>
        <taxon>Candidatus Neoehrlichia</taxon>
    </lineage>
</organism>
<dbReference type="FunFam" id="3.90.110.10:FF:000004">
    <property type="entry name" value="Malate dehydrogenase"/>
    <property type="match status" value="1"/>
</dbReference>
<feature type="active site" description="Proton acceptor" evidence="4">
    <location>
        <position position="177"/>
    </location>
</feature>
<dbReference type="InterPro" id="IPR001557">
    <property type="entry name" value="L-lactate/malate_DH"/>
</dbReference>
<feature type="binding site" evidence="4">
    <location>
        <position position="84"/>
    </location>
    <ligand>
        <name>substrate</name>
    </ligand>
</feature>
<keyword evidence="1 4" id="KW-0816">Tricarboxylic acid cycle</keyword>
<comment type="catalytic activity">
    <reaction evidence="4">
        <text>(S)-malate + NAD(+) = oxaloacetate + NADH + H(+)</text>
        <dbReference type="Rhea" id="RHEA:21432"/>
        <dbReference type="ChEBI" id="CHEBI:15378"/>
        <dbReference type="ChEBI" id="CHEBI:15589"/>
        <dbReference type="ChEBI" id="CHEBI:16452"/>
        <dbReference type="ChEBI" id="CHEBI:57540"/>
        <dbReference type="ChEBI" id="CHEBI:57945"/>
        <dbReference type="EC" id="1.1.1.37"/>
    </reaction>
</comment>
<proteinExistence type="inferred from homology"/>
<dbReference type="Proteomes" id="UP001059985">
    <property type="component" value="Chromosome"/>
</dbReference>
<dbReference type="NCBIfam" id="TIGR01763">
    <property type="entry name" value="MalateDH_bact"/>
    <property type="match status" value="1"/>
</dbReference>
<feature type="binding site" evidence="4">
    <location>
        <begin position="11"/>
        <end position="16"/>
    </location>
    <ligand>
        <name>NAD(+)</name>
        <dbReference type="ChEBI" id="CHEBI:57540"/>
    </ligand>
</feature>
<dbReference type="PANTHER" id="PTHR43128:SF16">
    <property type="entry name" value="L-LACTATE DEHYDROGENASE"/>
    <property type="match status" value="1"/>
</dbReference>
<dbReference type="CDD" id="cd01339">
    <property type="entry name" value="LDH-like_MDH"/>
    <property type="match status" value="1"/>
</dbReference>
<dbReference type="HAMAP" id="MF_00487">
    <property type="entry name" value="Malate_dehydrog_3"/>
    <property type="match status" value="1"/>
</dbReference>
<evidence type="ECO:0000259" key="5">
    <source>
        <dbReference type="Pfam" id="PF00056"/>
    </source>
</evidence>
<dbReference type="Pfam" id="PF00056">
    <property type="entry name" value="Ldh_1_N"/>
    <property type="match status" value="1"/>
</dbReference>
<evidence type="ECO:0000313" key="9">
    <source>
        <dbReference type="Proteomes" id="UP001059822"/>
    </source>
</evidence>
<evidence type="ECO:0000313" key="7">
    <source>
        <dbReference type="EMBL" id="UTO55390.1"/>
    </source>
</evidence>
<comment type="similarity">
    <text evidence="4">Belongs to the LDH/MDH superfamily. MDH type 3 family.</text>
</comment>
<evidence type="ECO:0000256" key="4">
    <source>
        <dbReference type="HAMAP-Rule" id="MF_00487"/>
    </source>
</evidence>
<evidence type="ECO:0000313" key="10">
    <source>
        <dbReference type="Proteomes" id="UP001059985"/>
    </source>
</evidence>
<feature type="binding site" evidence="4">
    <location>
        <position position="35"/>
    </location>
    <ligand>
        <name>NAD(+)</name>
        <dbReference type="ChEBI" id="CHEBI:57540"/>
    </ligand>
</feature>
<feature type="binding site" evidence="4">
    <location>
        <position position="90"/>
    </location>
    <ligand>
        <name>substrate</name>
    </ligand>
</feature>
<dbReference type="GO" id="GO:0004459">
    <property type="term" value="F:L-lactate dehydrogenase (NAD+) activity"/>
    <property type="evidence" value="ECO:0007669"/>
    <property type="project" value="TreeGrafter"/>
</dbReference>
<dbReference type="Proteomes" id="UP001059822">
    <property type="component" value="Chromosome"/>
</dbReference>
<evidence type="ECO:0000256" key="1">
    <source>
        <dbReference type="ARBA" id="ARBA00022532"/>
    </source>
</evidence>
<dbReference type="GO" id="GO:0006099">
    <property type="term" value="P:tricarboxylic acid cycle"/>
    <property type="evidence" value="ECO:0007669"/>
    <property type="project" value="UniProtKB-UniRule"/>
</dbReference>
<keyword evidence="3 4" id="KW-0520">NAD</keyword>
<evidence type="ECO:0000256" key="3">
    <source>
        <dbReference type="ARBA" id="ARBA00023027"/>
    </source>
</evidence>